<keyword evidence="2" id="KW-1185">Reference proteome</keyword>
<dbReference type="EMBL" id="JBHSGT010000063">
    <property type="protein sequence ID" value="MFC4711063.1"/>
    <property type="molecule type" value="Genomic_DNA"/>
</dbReference>
<gene>
    <name evidence="1" type="ORF">ACFO3L_10660</name>
</gene>
<dbReference type="RefSeq" id="WP_379967234.1">
    <property type="nucleotide sequence ID" value="NZ_JBHSGT010000063.1"/>
</dbReference>
<evidence type="ECO:0000313" key="1">
    <source>
        <dbReference type="EMBL" id="MFC4711063.1"/>
    </source>
</evidence>
<evidence type="ECO:0008006" key="3">
    <source>
        <dbReference type="Google" id="ProtNLM"/>
    </source>
</evidence>
<evidence type="ECO:0000313" key="2">
    <source>
        <dbReference type="Proteomes" id="UP001596026"/>
    </source>
</evidence>
<protein>
    <recommendedName>
        <fullName evidence="3">Restriction endonuclease</fullName>
    </recommendedName>
</protein>
<dbReference type="Proteomes" id="UP001596026">
    <property type="component" value="Unassembled WGS sequence"/>
</dbReference>
<sequence length="311" mass="36237">MATLIEDKFKAWEAEAQARFDQLKANEEELNKIFIDLYGLQDELDYHVKDSEVSVSLADREKDIKSLISYAVGCMFGRYSLDVEGLVYAGGEFDASKYTTFKPVENNLLLITETQFFDDSSLDIVEKFVEFVSVVYGKETLEVNLQYIADTLKGTGTSREIIRRYFVKDFYSNHLQIYKKRPIYWQFDSGKENGFKALMYLHRYDASLLGILRTEYISKLNQAYNGRIEQREIEKTVTSNPKDSAKFEKEIQKIHKQIRELREFDEKIGHLALKKIELDLDDGVVINYDKLQRDPDDKTKYIILSKGVKEP</sequence>
<name>A0ABV9M8W1_9ENTE</name>
<organism evidence="1 2">
    <name type="scientific">Enterococcus eurekensis</name>
    <dbReference type="NCBI Taxonomy" id="1159753"/>
    <lineage>
        <taxon>Bacteria</taxon>
        <taxon>Bacillati</taxon>
        <taxon>Bacillota</taxon>
        <taxon>Bacilli</taxon>
        <taxon>Lactobacillales</taxon>
        <taxon>Enterococcaceae</taxon>
        <taxon>Enterococcus</taxon>
    </lineage>
</organism>
<reference evidence="2" key="1">
    <citation type="journal article" date="2019" name="Int. J. Syst. Evol. Microbiol.">
        <title>The Global Catalogue of Microorganisms (GCM) 10K type strain sequencing project: providing services to taxonomists for standard genome sequencing and annotation.</title>
        <authorList>
            <consortium name="The Broad Institute Genomics Platform"/>
            <consortium name="The Broad Institute Genome Sequencing Center for Infectious Disease"/>
            <person name="Wu L."/>
            <person name="Ma J."/>
        </authorList>
    </citation>
    <scope>NUCLEOTIDE SEQUENCE [LARGE SCALE GENOMIC DNA]</scope>
    <source>
        <strain evidence="2">CGMCC 1.19061</strain>
    </source>
</reference>
<accession>A0ABV9M8W1</accession>
<comment type="caution">
    <text evidence="1">The sequence shown here is derived from an EMBL/GenBank/DDBJ whole genome shotgun (WGS) entry which is preliminary data.</text>
</comment>
<proteinExistence type="predicted"/>